<organism evidence="1 2">
    <name type="scientific">Vibrio parahaemolyticus</name>
    <dbReference type="NCBI Taxonomy" id="670"/>
    <lineage>
        <taxon>Bacteria</taxon>
        <taxon>Pseudomonadati</taxon>
        <taxon>Pseudomonadota</taxon>
        <taxon>Gammaproteobacteria</taxon>
        <taxon>Vibrionales</taxon>
        <taxon>Vibrionaceae</taxon>
        <taxon>Vibrio</taxon>
    </lineage>
</organism>
<gene>
    <name evidence="1" type="ORF">IB292_01695</name>
</gene>
<dbReference type="AlphaFoldDB" id="A0A9Q3U7F5"/>
<protein>
    <submittedName>
        <fullName evidence="1">Uncharacterized protein</fullName>
    </submittedName>
</protein>
<dbReference type="RefSeq" id="WP_228085393.1">
    <property type="nucleotide sequence ID" value="NZ_JACVHL010000002.1"/>
</dbReference>
<dbReference type="EMBL" id="JACVHL010000002">
    <property type="protein sequence ID" value="MCC3803739.1"/>
    <property type="molecule type" value="Genomic_DNA"/>
</dbReference>
<comment type="caution">
    <text evidence="1">The sequence shown here is derived from an EMBL/GenBank/DDBJ whole genome shotgun (WGS) entry which is preliminary data.</text>
</comment>
<proteinExistence type="predicted"/>
<accession>A0A9Q3U7F5</accession>
<name>A0A9Q3U7F5_VIBPH</name>
<evidence type="ECO:0000313" key="2">
    <source>
        <dbReference type="Proteomes" id="UP000726777"/>
    </source>
</evidence>
<reference evidence="1" key="1">
    <citation type="submission" date="2020-09" db="EMBL/GenBank/DDBJ databases">
        <title>Genome sequence of Vibrio parahaemolyticus isolates.</title>
        <authorList>
            <person name="Hammerl J.A."/>
            <person name="Strauch E."/>
        </authorList>
    </citation>
    <scope>NUCLEOTIDE SEQUENCE</scope>
    <source>
        <strain evidence="1">17-VB00146</strain>
    </source>
</reference>
<dbReference type="Proteomes" id="UP000726777">
    <property type="component" value="Unassembled WGS sequence"/>
</dbReference>
<evidence type="ECO:0000313" key="1">
    <source>
        <dbReference type="EMBL" id="MCC3803739.1"/>
    </source>
</evidence>
<sequence>MKRTTLEALASAYVLKSLTDSSDKTMKEVSTFLGFVDDIQLNEWLKQILVPVFLDKYIEVFSDGKFSSLEVSVFIHEACCKYLVASSDWLQKSLKTNLASIDPSIIVDDAIACFHSKTI</sequence>